<feature type="chain" id="PRO_5012067182" evidence="2">
    <location>
        <begin position="24"/>
        <end position="227"/>
    </location>
</feature>
<sequence>MGRCSVPRRAALLLGVLLAVGRTGFPEIALAQQSSGGAAEATCTAGKTEITLDAKLDVPVTFSCPSDSPPKPEKALKGEGVAFDDQCSGDVTFSTLMFAAGLAVSPKSKVPGSPQATEYSFTVTRLPPAEQNVCYICQVPSAPNPGLTSKADTRNGESDVSQKTDCKVKIRVPADKSGASTPAPSSSTPAPSSSSTSTSSAAAPSSSISTFIGAFSVCLCLAKAHFA</sequence>
<evidence type="ECO:0000256" key="1">
    <source>
        <dbReference type="SAM" id="MobiDB-lite"/>
    </source>
</evidence>
<feature type="compositionally biased region" description="Basic and acidic residues" evidence="1">
    <location>
        <begin position="151"/>
        <end position="174"/>
    </location>
</feature>
<dbReference type="VEuPathDB" id="ToxoDB:CSUI_004444"/>
<evidence type="ECO:0000313" key="4">
    <source>
        <dbReference type="Proteomes" id="UP000221165"/>
    </source>
</evidence>
<feature type="region of interest" description="Disordered" evidence="1">
    <location>
        <begin position="146"/>
        <end position="202"/>
    </location>
</feature>
<dbReference type="GeneID" id="94427846"/>
<protein>
    <submittedName>
        <fullName evidence="3">Sag-related sequence srs26i</fullName>
    </submittedName>
</protein>
<dbReference type="Gene3D" id="2.60.40.1320">
    <property type="entry name" value="SRS domain"/>
    <property type="match status" value="1"/>
</dbReference>
<dbReference type="Proteomes" id="UP000221165">
    <property type="component" value="Unassembled WGS sequence"/>
</dbReference>
<dbReference type="AlphaFoldDB" id="A0A2C6KMK4"/>
<evidence type="ECO:0000256" key="2">
    <source>
        <dbReference type="SAM" id="SignalP"/>
    </source>
</evidence>
<accession>A0A2C6KMK4</accession>
<name>A0A2C6KMK4_9APIC</name>
<dbReference type="InterPro" id="IPR036755">
    <property type="entry name" value="SRS_dom_sf"/>
</dbReference>
<evidence type="ECO:0000313" key="3">
    <source>
        <dbReference type="EMBL" id="PHJ21710.1"/>
    </source>
</evidence>
<keyword evidence="4" id="KW-1185">Reference proteome</keyword>
<feature type="compositionally biased region" description="Low complexity" evidence="1">
    <location>
        <begin position="179"/>
        <end position="202"/>
    </location>
</feature>
<gene>
    <name evidence="3" type="ORF">CSUI_004444</name>
</gene>
<feature type="signal peptide" evidence="2">
    <location>
        <begin position="1"/>
        <end position="23"/>
    </location>
</feature>
<comment type="caution">
    <text evidence="3">The sequence shown here is derived from an EMBL/GenBank/DDBJ whole genome shotgun (WGS) entry which is preliminary data.</text>
</comment>
<proteinExistence type="predicted"/>
<reference evidence="3 4" key="1">
    <citation type="journal article" date="2017" name="Int. J. Parasitol.">
        <title>The genome of the protozoan parasite Cystoisospora suis and a reverse vaccinology approach to identify vaccine candidates.</title>
        <authorList>
            <person name="Palmieri N."/>
            <person name="Shrestha A."/>
            <person name="Ruttkowski B."/>
            <person name="Beck T."/>
            <person name="Vogl C."/>
            <person name="Tomley F."/>
            <person name="Blake D.P."/>
            <person name="Joachim A."/>
        </authorList>
    </citation>
    <scope>NUCLEOTIDE SEQUENCE [LARGE SCALE GENOMIC DNA]</scope>
    <source>
        <strain evidence="3 4">Wien I</strain>
    </source>
</reference>
<organism evidence="3 4">
    <name type="scientific">Cystoisospora suis</name>
    <dbReference type="NCBI Taxonomy" id="483139"/>
    <lineage>
        <taxon>Eukaryota</taxon>
        <taxon>Sar</taxon>
        <taxon>Alveolata</taxon>
        <taxon>Apicomplexa</taxon>
        <taxon>Conoidasida</taxon>
        <taxon>Coccidia</taxon>
        <taxon>Eucoccidiorida</taxon>
        <taxon>Eimeriorina</taxon>
        <taxon>Sarcocystidae</taxon>
        <taxon>Cystoisospora</taxon>
    </lineage>
</organism>
<dbReference type="EMBL" id="MIGC01002073">
    <property type="protein sequence ID" value="PHJ21710.1"/>
    <property type="molecule type" value="Genomic_DNA"/>
</dbReference>
<keyword evidence="2" id="KW-0732">Signal</keyword>
<dbReference type="RefSeq" id="XP_067923390.1">
    <property type="nucleotide sequence ID" value="XM_068064635.1"/>
</dbReference>